<dbReference type="EMBL" id="CP020370">
    <property type="protein sequence ID" value="AUB81288.1"/>
    <property type="molecule type" value="Genomic_DNA"/>
</dbReference>
<organism evidence="1 2">
    <name type="scientific">Candidatus Thiodictyon syntrophicum</name>
    <dbReference type="NCBI Taxonomy" id="1166950"/>
    <lineage>
        <taxon>Bacteria</taxon>
        <taxon>Pseudomonadati</taxon>
        <taxon>Pseudomonadota</taxon>
        <taxon>Gammaproteobacteria</taxon>
        <taxon>Chromatiales</taxon>
        <taxon>Chromatiaceae</taxon>
        <taxon>Thiodictyon</taxon>
    </lineage>
</organism>
<protein>
    <submittedName>
        <fullName evidence="1">Uncharacterized protein</fullName>
    </submittedName>
</protein>
<evidence type="ECO:0000313" key="2">
    <source>
        <dbReference type="Proteomes" id="UP000232638"/>
    </source>
</evidence>
<keyword evidence="2" id="KW-1185">Reference proteome</keyword>
<dbReference type="AlphaFoldDB" id="A0A2K8U6R0"/>
<proteinExistence type="predicted"/>
<evidence type="ECO:0000313" key="1">
    <source>
        <dbReference type="EMBL" id="AUB81288.1"/>
    </source>
</evidence>
<sequence>MRGSRLPGRPFSILTALLCVSAPLRESSFAWRNWQPLLADGSARSATGAVLIGADGLGPWEDEETQALLSRAVREGWTGRAKADGHGSINRHLGR</sequence>
<dbReference type="KEGG" id="tsy:THSYN_10200"/>
<gene>
    <name evidence="1" type="ORF">THSYN_10200</name>
</gene>
<accession>A0A2K8U6R0</accession>
<name>A0A2K8U6R0_9GAMM</name>
<reference evidence="1 2" key="1">
    <citation type="submission" date="2017-03" db="EMBL/GenBank/DDBJ databases">
        <title>Complete genome sequence of Candidatus 'Thiodictyon syntrophicum' sp. nov. strain Cad16T, a photolithoautotroph purple sulfur bacterium isolated from an alpine meromictic lake.</title>
        <authorList>
            <person name="Luedin S.M."/>
            <person name="Pothier J.F."/>
            <person name="Danza F."/>
            <person name="Storelli N."/>
            <person name="Wittwer M."/>
            <person name="Tonolla M."/>
        </authorList>
    </citation>
    <scope>NUCLEOTIDE SEQUENCE [LARGE SCALE GENOMIC DNA]</scope>
    <source>
        <strain evidence="1 2">Cad16T</strain>
    </source>
</reference>
<dbReference type="Proteomes" id="UP000232638">
    <property type="component" value="Chromosome"/>
</dbReference>